<organism evidence="2 3">
    <name type="scientific">Rhynchophorus ferrugineus</name>
    <name type="common">Red palm weevil</name>
    <name type="synonym">Curculio ferrugineus</name>
    <dbReference type="NCBI Taxonomy" id="354439"/>
    <lineage>
        <taxon>Eukaryota</taxon>
        <taxon>Metazoa</taxon>
        <taxon>Ecdysozoa</taxon>
        <taxon>Arthropoda</taxon>
        <taxon>Hexapoda</taxon>
        <taxon>Insecta</taxon>
        <taxon>Pterygota</taxon>
        <taxon>Neoptera</taxon>
        <taxon>Endopterygota</taxon>
        <taxon>Coleoptera</taxon>
        <taxon>Polyphaga</taxon>
        <taxon>Cucujiformia</taxon>
        <taxon>Curculionidae</taxon>
        <taxon>Dryophthorinae</taxon>
        <taxon>Rhynchophorus</taxon>
    </lineage>
</organism>
<evidence type="ECO:0000313" key="2">
    <source>
        <dbReference type="EMBL" id="KAF7272607.1"/>
    </source>
</evidence>
<dbReference type="AlphaFoldDB" id="A0A834IES3"/>
<keyword evidence="1" id="KW-0732">Signal</keyword>
<evidence type="ECO:0000256" key="1">
    <source>
        <dbReference type="SAM" id="SignalP"/>
    </source>
</evidence>
<gene>
    <name evidence="2" type="ORF">GWI33_014619</name>
</gene>
<comment type="caution">
    <text evidence="2">The sequence shown here is derived from an EMBL/GenBank/DDBJ whole genome shotgun (WGS) entry which is preliminary data.</text>
</comment>
<proteinExistence type="predicted"/>
<name>A0A834IES3_RHYFE</name>
<dbReference type="EMBL" id="JAACXV010013735">
    <property type="protein sequence ID" value="KAF7272607.1"/>
    <property type="molecule type" value="Genomic_DNA"/>
</dbReference>
<reference evidence="2" key="1">
    <citation type="submission" date="2020-08" db="EMBL/GenBank/DDBJ databases">
        <title>Genome sequencing and assembly of the red palm weevil Rhynchophorus ferrugineus.</title>
        <authorList>
            <person name="Dias G.B."/>
            <person name="Bergman C.M."/>
            <person name="Manee M."/>
        </authorList>
    </citation>
    <scope>NUCLEOTIDE SEQUENCE</scope>
    <source>
        <strain evidence="2">AA-2017</strain>
        <tissue evidence="2">Whole larva</tissue>
    </source>
</reference>
<dbReference type="Proteomes" id="UP000625711">
    <property type="component" value="Unassembled WGS sequence"/>
</dbReference>
<feature type="signal peptide" evidence="1">
    <location>
        <begin position="1"/>
        <end position="15"/>
    </location>
</feature>
<evidence type="ECO:0000313" key="3">
    <source>
        <dbReference type="Proteomes" id="UP000625711"/>
    </source>
</evidence>
<protein>
    <submittedName>
        <fullName evidence="2">Uncharacterized protein</fullName>
    </submittedName>
</protein>
<feature type="chain" id="PRO_5032427458" evidence="1">
    <location>
        <begin position="16"/>
        <end position="110"/>
    </location>
</feature>
<accession>A0A834IES3</accession>
<sequence length="110" mass="12128">MELLLFFLTVDILRTLLLKTQLDSTPSHQFQNINVQRSRPPTLGRSRSRVGKTDNLHQHPHTLLLSDPYTALNITSPPGLISAVAIVANTAQNTSITSEPATLWAAGPRY</sequence>
<keyword evidence="3" id="KW-1185">Reference proteome</keyword>